<dbReference type="Gene3D" id="3.30.1150.10">
    <property type="match status" value="1"/>
</dbReference>
<dbReference type="PROSITE" id="PS52015">
    <property type="entry name" value="TONB_CTD"/>
    <property type="match status" value="1"/>
</dbReference>
<dbReference type="SMART" id="SM00671">
    <property type="entry name" value="SEL1"/>
    <property type="match status" value="4"/>
</dbReference>
<dbReference type="Pfam" id="PF08238">
    <property type="entry name" value="Sel1"/>
    <property type="match status" value="4"/>
</dbReference>
<keyword evidence="2" id="KW-0812">Transmembrane</keyword>
<dbReference type="SUPFAM" id="SSF81901">
    <property type="entry name" value="HCP-like"/>
    <property type="match status" value="1"/>
</dbReference>
<evidence type="ECO:0000256" key="3">
    <source>
        <dbReference type="ARBA" id="ARBA00022989"/>
    </source>
</evidence>
<evidence type="ECO:0000256" key="5">
    <source>
        <dbReference type="SAM" id="SignalP"/>
    </source>
</evidence>
<keyword evidence="8" id="KW-1185">Reference proteome</keyword>
<dbReference type="InterPro" id="IPR006597">
    <property type="entry name" value="Sel1-like"/>
</dbReference>
<protein>
    <submittedName>
        <fullName evidence="7">TonB family protein</fullName>
    </submittedName>
</protein>
<dbReference type="PANTHER" id="PTHR11102:SF160">
    <property type="entry name" value="ERAD-ASSOCIATED E3 UBIQUITIN-PROTEIN LIGASE COMPONENT HRD3"/>
    <property type="match status" value="1"/>
</dbReference>
<name>A0A6N9HPM0_9BURK</name>
<dbReference type="InterPro" id="IPR050767">
    <property type="entry name" value="Sel1_AlgK"/>
</dbReference>
<dbReference type="InterPro" id="IPR006260">
    <property type="entry name" value="TonB/TolA_C"/>
</dbReference>
<accession>A0A6N9HPM0</accession>
<evidence type="ECO:0000256" key="4">
    <source>
        <dbReference type="ARBA" id="ARBA00023136"/>
    </source>
</evidence>
<comment type="caution">
    <text evidence="7">The sequence shown here is derived from an EMBL/GenBank/DDBJ whole genome shotgun (WGS) entry which is preliminary data.</text>
</comment>
<reference evidence="7 8" key="1">
    <citation type="submission" date="2019-12" db="EMBL/GenBank/DDBJ databases">
        <title>Novel species isolated from a subtropical stream in China.</title>
        <authorList>
            <person name="Lu H."/>
        </authorList>
    </citation>
    <scope>NUCLEOTIDE SEQUENCE [LARGE SCALE GENOMIC DNA]</scope>
    <source>
        <strain evidence="7 8">DS3</strain>
    </source>
</reference>
<feature type="signal peptide" evidence="5">
    <location>
        <begin position="1"/>
        <end position="21"/>
    </location>
</feature>
<dbReference type="EMBL" id="WWCJ01000026">
    <property type="protein sequence ID" value="MYN05247.1"/>
    <property type="molecule type" value="Genomic_DNA"/>
</dbReference>
<comment type="subcellular location">
    <subcellularLocation>
        <location evidence="1">Membrane</location>
        <topology evidence="1">Single-pass membrane protein</topology>
    </subcellularLocation>
</comment>
<sequence length="342" mass="37023">MKSIKVLPALLASLAAVPVHAQSDVGRLDQSAQKQLYVDLKSCAKPIWPKESLRREETGKVTLEYLVGLDGKVLESKVLKSSGFPLLDLAAQDGLAKCQFSLPSSIGRSEPTRTRMQYVWTLDGNGPTPAQRLAEWQRYVAEAVQGNAESQARAGMGYLYGQPPIEKNPAEGLRWLRAAAEQGNARGMVALAHELQTGVNTARDAQQALDWLEQAAAQGADYAEFGLAMALMGPSSVRPDEARARTLLERVLAGGNKAAKMPLAFLMLKEAGGNSPEGVRLMQEAADEHDRVAQFMLAQAHEKGEQVVLDRAKALALYERAAAAGMLEAKRALARLKQQEAK</sequence>
<feature type="chain" id="PRO_5026917820" evidence="5">
    <location>
        <begin position="22"/>
        <end position="342"/>
    </location>
</feature>
<dbReference type="Proteomes" id="UP000448575">
    <property type="component" value="Unassembled WGS sequence"/>
</dbReference>
<dbReference type="GO" id="GO:0055085">
    <property type="term" value="P:transmembrane transport"/>
    <property type="evidence" value="ECO:0007669"/>
    <property type="project" value="InterPro"/>
</dbReference>
<dbReference type="GO" id="GO:0016020">
    <property type="term" value="C:membrane"/>
    <property type="evidence" value="ECO:0007669"/>
    <property type="project" value="UniProtKB-SubCell"/>
</dbReference>
<organism evidence="7 8">
    <name type="scientific">Pseudoduganella guangdongensis</name>
    <dbReference type="NCBI Taxonomy" id="2692179"/>
    <lineage>
        <taxon>Bacteria</taxon>
        <taxon>Pseudomonadati</taxon>
        <taxon>Pseudomonadota</taxon>
        <taxon>Betaproteobacteria</taxon>
        <taxon>Burkholderiales</taxon>
        <taxon>Oxalobacteraceae</taxon>
        <taxon>Telluria group</taxon>
        <taxon>Pseudoduganella</taxon>
    </lineage>
</organism>
<evidence type="ECO:0000256" key="2">
    <source>
        <dbReference type="ARBA" id="ARBA00022692"/>
    </source>
</evidence>
<dbReference type="PANTHER" id="PTHR11102">
    <property type="entry name" value="SEL-1-LIKE PROTEIN"/>
    <property type="match status" value="1"/>
</dbReference>
<dbReference type="NCBIfam" id="TIGR01352">
    <property type="entry name" value="tonB_Cterm"/>
    <property type="match status" value="1"/>
</dbReference>
<keyword evidence="4" id="KW-0472">Membrane</keyword>
<evidence type="ECO:0000259" key="6">
    <source>
        <dbReference type="PROSITE" id="PS52015"/>
    </source>
</evidence>
<dbReference type="RefSeq" id="WP_161028189.1">
    <property type="nucleotide sequence ID" value="NZ_WWCJ01000026.1"/>
</dbReference>
<evidence type="ECO:0000256" key="1">
    <source>
        <dbReference type="ARBA" id="ARBA00004167"/>
    </source>
</evidence>
<evidence type="ECO:0000313" key="8">
    <source>
        <dbReference type="Proteomes" id="UP000448575"/>
    </source>
</evidence>
<dbReference type="SUPFAM" id="SSF74653">
    <property type="entry name" value="TolA/TonB C-terminal domain"/>
    <property type="match status" value="1"/>
</dbReference>
<dbReference type="AlphaFoldDB" id="A0A6N9HPM0"/>
<evidence type="ECO:0000313" key="7">
    <source>
        <dbReference type="EMBL" id="MYN05247.1"/>
    </source>
</evidence>
<feature type="domain" description="TonB C-terminal" evidence="6">
    <location>
        <begin position="33"/>
        <end position="129"/>
    </location>
</feature>
<dbReference type="InterPro" id="IPR037682">
    <property type="entry name" value="TonB_C"/>
</dbReference>
<keyword evidence="5" id="KW-0732">Signal</keyword>
<proteinExistence type="predicted"/>
<dbReference type="Pfam" id="PF03544">
    <property type="entry name" value="TonB_C"/>
    <property type="match status" value="1"/>
</dbReference>
<dbReference type="Gene3D" id="1.25.40.10">
    <property type="entry name" value="Tetratricopeptide repeat domain"/>
    <property type="match status" value="1"/>
</dbReference>
<keyword evidence="3" id="KW-1133">Transmembrane helix</keyword>
<gene>
    <name evidence="7" type="ORF">GTP41_24430</name>
</gene>
<dbReference type="InterPro" id="IPR011990">
    <property type="entry name" value="TPR-like_helical_dom_sf"/>
</dbReference>